<dbReference type="OrthoDB" id="276261at2759"/>
<accession>A0A6H0XQB6</accession>
<reference evidence="1 2" key="1">
    <citation type="journal article" date="2016" name="Sci. Rep.">
        <title>Peltaster fructicola genome reveals evolution from an invasive phytopathogen to an ectophytic parasite.</title>
        <authorList>
            <person name="Xu C."/>
            <person name="Chen H."/>
            <person name="Gleason M.L."/>
            <person name="Xu J.R."/>
            <person name="Liu H."/>
            <person name="Zhang R."/>
            <person name="Sun G."/>
        </authorList>
    </citation>
    <scope>NUCLEOTIDE SEQUENCE [LARGE SCALE GENOMIC DNA]</scope>
    <source>
        <strain evidence="1 2">LNHT1506</strain>
    </source>
</reference>
<sequence>MLYRVTPGAVQDRHYGIKLAKVLPIPAVVIETAELVSSTLEQMNQRRPTMSLAIITARKRKLLLNLQEHLTQARDSGIDGPELTTWLTQLQREFVVQMSILDDEERKLVGDQSEAVLETELDGEVVIESIEQDVDMHHPPGSSTSIIFPSD</sequence>
<proteinExistence type="predicted"/>
<name>A0A6H0XQB6_9PEZI</name>
<dbReference type="EMBL" id="CP051140">
    <property type="protein sequence ID" value="QIW96669.1"/>
    <property type="molecule type" value="Genomic_DNA"/>
</dbReference>
<dbReference type="Proteomes" id="UP000503462">
    <property type="component" value="Chromosome 2"/>
</dbReference>
<evidence type="ECO:0000313" key="2">
    <source>
        <dbReference type="Proteomes" id="UP000503462"/>
    </source>
</evidence>
<gene>
    <name evidence="1" type="ORF">AMS68_002187</name>
</gene>
<dbReference type="InterPro" id="IPR027417">
    <property type="entry name" value="P-loop_NTPase"/>
</dbReference>
<keyword evidence="2" id="KW-1185">Reference proteome</keyword>
<dbReference type="AlphaFoldDB" id="A0A6H0XQB6"/>
<protein>
    <recommendedName>
        <fullName evidence="3">DNA mismatch repair proteins mutS family domain-containing protein</fullName>
    </recommendedName>
</protein>
<evidence type="ECO:0000313" key="1">
    <source>
        <dbReference type="EMBL" id="QIW96669.1"/>
    </source>
</evidence>
<dbReference type="Gene3D" id="3.40.50.300">
    <property type="entry name" value="P-loop containing nucleotide triphosphate hydrolases"/>
    <property type="match status" value="1"/>
</dbReference>
<evidence type="ECO:0008006" key="3">
    <source>
        <dbReference type="Google" id="ProtNLM"/>
    </source>
</evidence>
<organism evidence="1 2">
    <name type="scientific">Peltaster fructicola</name>
    <dbReference type="NCBI Taxonomy" id="286661"/>
    <lineage>
        <taxon>Eukaryota</taxon>
        <taxon>Fungi</taxon>
        <taxon>Dikarya</taxon>
        <taxon>Ascomycota</taxon>
        <taxon>Pezizomycotina</taxon>
        <taxon>Dothideomycetes</taxon>
        <taxon>Dothideomycetes incertae sedis</taxon>
        <taxon>Peltaster</taxon>
    </lineage>
</organism>